<dbReference type="EMBL" id="FTNK01000044">
    <property type="protein sequence ID" value="SIR71880.1"/>
    <property type="molecule type" value="Genomic_DNA"/>
</dbReference>
<comment type="caution">
    <text evidence="2">The sequence shown here is derived from an EMBL/GenBank/DDBJ whole genome shotgun (WGS) entry which is preliminary data.</text>
</comment>
<evidence type="ECO:0000313" key="3">
    <source>
        <dbReference type="Proteomes" id="UP000186666"/>
    </source>
</evidence>
<name>A0ABY1KEL9_9BACL</name>
<evidence type="ECO:0000313" key="2">
    <source>
        <dbReference type="EMBL" id="SIR71880.1"/>
    </source>
</evidence>
<evidence type="ECO:0008006" key="4">
    <source>
        <dbReference type="Google" id="ProtNLM"/>
    </source>
</evidence>
<sequence>MVEEKKFWQLTEFARLLDGHYTTVNQWFNTLEKKNIHFVSRAADETRVYDELDLSVGRYIKEKRTAGWSLNGIYDKLPDEFDLRPFPEGFTGKQNELSVELLDSMKRLFQSELIDILDQRDLERENNNIKQKLMLEENNLRIRLEERQQNITDRITDHRINSSLKLEALDEWIKLPLSDRSIKIGLFRKEEDHLKREKFIIQYVKDHYADRLSKELGADI</sequence>
<keyword evidence="3" id="KW-1185">Reference proteome</keyword>
<accession>A0ABY1KEL9</accession>
<keyword evidence="1" id="KW-0175">Coiled coil</keyword>
<dbReference type="InterPro" id="IPR009061">
    <property type="entry name" value="DNA-bd_dom_put_sf"/>
</dbReference>
<dbReference type="Proteomes" id="UP000186666">
    <property type="component" value="Unassembled WGS sequence"/>
</dbReference>
<dbReference type="RefSeq" id="WP_068591228.1">
    <property type="nucleotide sequence ID" value="NZ_FTNK01000044.1"/>
</dbReference>
<feature type="coiled-coil region" evidence="1">
    <location>
        <begin position="119"/>
        <end position="150"/>
    </location>
</feature>
<proteinExistence type="predicted"/>
<dbReference type="SUPFAM" id="SSF46955">
    <property type="entry name" value="Putative DNA-binding domain"/>
    <property type="match status" value="1"/>
</dbReference>
<gene>
    <name evidence="2" type="ORF">SAMN05421578_1445</name>
</gene>
<evidence type="ECO:0000256" key="1">
    <source>
        <dbReference type="SAM" id="Coils"/>
    </source>
</evidence>
<reference evidence="2 3" key="1">
    <citation type="submission" date="2017-01" db="EMBL/GenBank/DDBJ databases">
        <authorList>
            <person name="Varghese N."/>
            <person name="Submissions S."/>
        </authorList>
    </citation>
    <scope>NUCLEOTIDE SEQUENCE [LARGE SCALE GENOMIC DNA]</scope>
    <source>
        <strain evidence="2 3">ATCC 23464</strain>
    </source>
</reference>
<organism evidence="2 3">
    <name type="scientific">Paenibacillus macquariensis</name>
    <dbReference type="NCBI Taxonomy" id="948756"/>
    <lineage>
        <taxon>Bacteria</taxon>
        <taxon>Bacillati</taxon>
        <taxon>Bacillota</taxon>
        <taxon>Bacilli</taxon>
        <taxon>Bacillales</taxon>
        <taxon>Paenibacillaceae</taxon>
        <taxon>Paenibacillus</taxon>
    </lineage>
</organism>
<protein>
    <recommendedName>
        <fullName evidence="4">MerR family transcriptional regulator</fullName>
    </recommendedName>
</protein>